<feature type="transmembrane region" description="Helical" evidence="6">
    <location>
        <begin position="742"/>
        <end position="759"/>
    </location>
</feature>
<gene>
    <name evidence="8" type="ORF">VNI00_007009</name>
</gene>
<keyword evidence="2" id="KW-0813">Transport</keyword>
<dbReference type="InterPro" id="IPR011701">
    <property type="entry name" value="MFS"/>
</dbReference>
<evidence type="ECO:0000313" key="9">
    <source>
        <dbReference type="Proteomes" id="UP001383192"/>
    </source>
</evidence>
<evidence type="ECO:0000256" key="2">
    <source>
        <dbReference type="ARBA" id="ARBA00022448"/>
    </source>
</evidence>
<dbReference type="AlphaFoldDB" id="A0AAW0D424"/>
<feature type="transmembrane region" description="Helical" evidence="6">
    <location>
        <begin position="487"/>
        <end position="506"/>
    </location>
</feature>
<reference evidence="8 9" key="1">
    <citation type="submission" date="2024-01" db="EMBL/GenBank/DDBJ databases">
        <title>A draft genome for a cacao thread blight-causing isolate of Paramarasmius palmivorus.</title>
        <authorList>
            <person name="Baruah I.K."/>
            <person name="Bukari Y."/>
            <person name="Amoako-Attah I."/>
            <person name="Meinhardt L.W."/>
            <person name="Bailey B.A."/>
            <person name="Cohen S.P."/>
        </authorList>
    </citation>
    <scope>NUCLEOTIDE SEQUENCE [LARGE SCALE GENOMIC DNA]</scope>
    <source>
        <strain evidence="8 9">GH-12</strain>
    </source>
</reference>
<dbReference type="InterPro" id="IPR020846">
    <property type="entry name" value="MFS_dom"/>
</dbReference>
<dbReference type="Proteomes" id="UP001383192">
    <property type="component" value="Unassembled WGS sequence"/>
</dbReference>
<feature type="domain" description="Major facilitator superfamily (MFS) profile" evidence="7">
    <location>
        <begin position="407"/>
        <end position="777"/>
    </location>
</feature>
<proteinExistence type="predicted"/>
<feature type="transmembrane region" description="Helical" evidence="6">
    <location>
        <begin position="460"/>
        <end position="480"/>
    </location>
</feature>
<evidence type="ECO:0000313" key="8">
    <source>
        <dbReference type="EMBL" id="KAK7046014.1"/>
    </source>
</evidence>
<feature type="transmembrane region" description="Helical" evidence="6">
    <location>
        <begin position="588"/>
        <end position="609"/>
    </location>
</feature>
<keyword evidence="5 6" id="KW-0472">Membrane</keyword>
<dbReference type="SUPFAM" id="SSF103473">
    <property type="entry name" value="MFS general substrate transporter"/>
    <property type="match status" value="1"/>
</dbReference>
<feature type="transmembrane region" description="Helical" evidence="6">
    <location>
        <begin position="423"/>
        <end position="448"/>
    </location>
</feature>
<feature type="transmembrane region" description="Helical" evidence="6">
    <location>
        <begin position="512"/>
        <end position="537"/>
    </location>
</feature>
<dbReference type="Gene3D" id="3.40.50.300">
    <property type="entry name" value="P-loop containing nucleotide triphosphate hydrolases"/>
    <property type="match status" value="1"/>
</dbReference>
<evidence type="ECO:0000256" key="6">
    <source>
        <dbReference type="SAM" id="Phobius"/>
    </source>
</evidence>
<comment type="caution">
    <text evidence="8">The sequence shown here is derived from an EMBL/GenBank/DDBJ whole genome shotgun (WGS) entry which is preliminary data.</text>
</comment>
<evidence type="ECO:0000256" key="1">
    <source>
        <dbReference type="ARBA" id="ARBA00004141"/>
    </source>
</evidence>
<dbReference type="EMBL" id="JAYKXP010000022">
    <property type="protein sequence ID" value="KAK7046014.1"/>
    <property type="molecule type" value="Genomic_DNA"/>
</dbReference>
<dbReference type="GO" id="GO:0016020">
    <property type="term" value="C:membrane"/>
    <property type="evidence" value="ECO:0007669"/>
    <property type="project" value="UniProtKB-SubCell"/>
</dbReference>
<evidence type="ECO:0000256" key="3">
    <source>
        <dbReference type="ARBA" id="ARBA00022692"/>
    </source>
</evidence>
<dbReference type="PROSITE" id="PS50850">
    <property type="entry name" value="MFS"/>
    <property type="match status" value="1"/>
</dbReference>
<organism evidence="8 9">
    <name type="scientific">Paramarasmius palmivorus</name>
    <dbReference type="NCBI Taxonomy" id="297713"/>
    <lineage>
        <taxon>Eukaryota</taxon>
        <taxon>Fungi</taxon>
        <taxon>Dikarya</taxon>
        <taxon>Basidiomycota</taxon>
        <taxon>Agaricomycotina</taxon>
        <taxon>Agaricomycetes</taxon>
        <taxon>Agaricomycetidae</taxon>
        <taxon>Agaricales</taxon>
        <taxon>Marasmiineae</taxon>
        <taxon>Marasmiaceae</taxon>
        <taxon>Paramarasmius</taxon>
    </lineage>
</organism>
<dbReference type="PANTHER" id="PTHR23511:SF12">
    <property type="entry name" value="TRANSPORTER, PUTATIVE (AFU_ORTHOLOGUE AFUA_7G01740)-RELATED"/>
    <property type="match status" value="1"/>
</dbReference>
<sequence length="777" mass="86397">MSSHPTSNLRLFLFATPRTRSNLLIQLLGSHPLIKDQQYPFTNAYHFGPERQFSRDIELDSTGPGGGRLEDFAGETYQAALDEFQKFVKGAESESKVPLTKDHIFYLMDARTVYKLLGQKDTSKRPLPVVTDRALDVQEDPSVATTAKPEEHRPYSNPTLIPDRFLLTFTPILIIRHPARAYPSSLRAHSRSVGGSVFDANFPSNATYKLSRMIYDWYNASCDAQSLPASRRPIIVDGDKLVRDTPHQMKTLCGAVGLDASQIRYNWEPKGDHGWGKVWDAYYEGIKNSTGVIKTEDALEAPNLHVELEKWKKEWDEDIAKKLMEFVELSLDDYNYLLERIIELTLDPLLTVTTMSFPPEAKDPRSQETSMTDLNVNAGQPDEKKLVLLEDMFEDGAVDPVYQAKARVLNAAIQEIGCGRYQYYLFCCAGFGWFADSVWPLITGLILSPVIAEFHFNGPFLSLAANIGLLVGAMFWSIGCDIWGRRWSFNLTLLIAGVFGLAAGGSPDFITLASLVAVLGIGVGGNMPVDSAVFLDLVPASHQYLLTVMSVWWSLGQLVVSLLAWPLIANFSCPTNATTCNRSENMGWRYLLFTLGGLTLLLWGLRFFVFKLFESPRFLVGIGKDAEAVEVIHQVAKYNNKISSLTVEQLENAGRVDLGQTHKSKVEGERKVLSKTSVFGLDHIKALFRTKKLAFTTSLLISLWGIIGLASTLYNSFLPYVLATRGASFGDGSLYITYRNQFILSVIGVPGAFLAGWAVELPFIGRKGTLAITSGEW</sequence>
<evidence type="ECO:0000256" key="4">
    <source>
        <dbReference type="ARBA" id="ARBA00022989"/>
    </source>
</evidence>
<evidence type="ECO:0000259" key="7">
    <source>
        <dbReference type="PROSITE" id="PS50850"/>
    </source>
</evidence>
<name>A0AAW0D424_9AGAR</name>
<feature type="transmembrane region" description="Helical" evidence="6">
    <location>
        <begin position="544"/>
        <end position="568"/>
    </location>
</feature>
<protein>
    <recommendedName>
        <fullName evidence="7">Major facilitator superfamily (MFS) profile domain-containing protein</fullName>
    </recommendedName>
</protein>
<dbReference type="Pfam" id="PF07690">
    <property type="entry name" value="MFS_1"/>
    <property type="match status" value="1"/>
</dbReference>
<dbReference type="Gene3D" id="1.20.1250.20">
    <property type="entry name" value="MFS general substrate transporter like domains"/>
    <property type="match status" value="1"/>
</dbReference>
<feature type="transmembrane region" description="Helical" evidence="6">
    <location>
        <begin position="693"/>
        <end position="722"/>
    </location>
</feature>
<accession>A0AAW0D424</accession>
<dbReference type="SUPFAM" id="SSF52540">
    <property type="entry name" value="P-loop containing nucleoside triphosphate hydrolases"/>
    <property type="match status" value="1"/>
</dbReference>
<evidence type="ECO:0000256" key="5">
    <source>
        <dbReference type="ARBA" id="ARBA00023136"/>
    </source>
</evidence>
<keyword evidence="4 6" id="KW-1133">Transmembrane helix</keyword>
<dbReference type="InterPro" id="IPR027417">
    <property type="entry name" value="P-loop_NTPase"/>
</dbReference>
<keyword evidence="3 6" id="KW-0812">Transmembrane</keyword>
<dbReference type="InterPro" id="IPR036259">
    <property type="entry name" value="MFS_trans_sf"/>
</dbReference>
<comment type="subcellular location">
    <subcellularLocation>
        <location evidence="1">Membrane</location>
        <topology evidence="1">Multi-pass membrane protein</topology>
    </subcellularLocation>
</comment>
<keyword evidence="9" id="KW-1185">Reference proteome</keyword>
<dbReference type="PANTHER" id="PTHR23511">
    <property type="entry name" value="SYNAPTIC VESICLE GLYCOPROTEIN 2"/>
    <property type="match status" value="1"/>
</dbReference>
<dbReference type="GO" id="GO:0022857">
    <property type="term" value="F:transmembrane transporter activity"/>
    <property type="evidence" value="ECO:0007669"/>
    <property type="project" value="InterPro"/>
</dbReference>